<name>A0A3R6EBG5_9BACT</name>
<dbReference type="Pfam" id="PF14873">
    <property type="entry name" value="BNR_assoc_N"/>
    <property type="match status" value="1"/>
</dbReference>
<comment type="caution">
    <text evidence="8">The sequence shown here is derived from an EMBL/GenBank/DDBJ whole genome shotgun (WGS) entry which is preliminary data.</text>
</comment>
<dbReference type="Proteomes" id="UP000283732">
    <property type="component" value="Unassembled WGS sequence"/>
</dbReference>
<reference evidence="9 10" key="1">
    <citation type="submission" date="2018-08" db="EMBL/GenBank/DDBJ databases">
        <title>A genome reference for cultivated species of the human gut microbiota.</title>
        <authorList>
            <person name="Zou Y."/>
            <person name="Xue W."/>
            <person name="Luo G."/>
        </authorList>
    </citation>
    <scope>NUCLEOTIDE SEQUENCE [LARGE SCALE GENOMIC DNA]</scope>
    <source>
        <strain evidence="8 10">AM16-50</strain>
        <strain evidence="7 11">AM50-15</strain>
        <strain evidence="6 9">OM05-11AA</strain>
    </source>
</reference>
<dbReference type="PANTHER" id="PTHR10628">
    <property type="entry name" value="SIALIDASE"/>
    <property type="match status" value="1"/>
</dbReference>
<comment type="similarity">
    <text evidence="2">Belongs to the glycosyl hydrolase 33 family.</text>
</comment>
<organism evidence="8 10">
    <name type="scientific">Parabacteroides merdae</name>
    <dbReference type="NCBI Taxonomy" id="46503"/>
    <lineage>
        <taxon>Bacteria</taxon>
        <taxon>Pseudomonadati</taxon>
        <taxon>Bacteroidota</taxon>
        <taxon>Bacteroidia</taxon>
        <taxon>Bacteroidales</taxon>
        <taxon>Tannerellaceae</taxon>
        <taxon>Parabacteroides</taxon>
    </lineage>
</organism>
<evidence type="ECO:0000313" key="6">
    <source>
        <dbReference type="EMBL" id="RGN51716.1"/>
    </source>
</evidence>
<dbReference type="CDD" id="cd15482">
    <property type="entry name" value="Sialidase_non-viral"/>
    <property type="match status" value="1"/>
</dbReference>
<sequence>MNRALLFTILSGLSLSCTNYTDNISMTAEHPVLPILTMKEANPVFKIELIRHQTGDNYSLQKLEVDLHGTTDIDDIESVGLYHTDSKGMIDTNKPVLQTVSASEKVVFNTDISIDTDTFPFWVSFKLKDKVDLSHRFKASCTKIETNEGEIKVPVTASSELRAGVAVRQHKQDGVHTSRIPGLATSTKGTLLAIYDARYESPRDLQGHMDICLNRSTDGGQTWQPMQVVLDMKDWGGLPEKYNGVSDANILVDENTGDIYVAGLWMHGVLDGKTGEWVSGMTKDSTRWIHQWREKGSQPGFGVKETSQFLIAKSTDDGQTWNPPVNITEQTKRKEWWLYAPAPGHGITLQDGTLVFPTQGRDKDGHPFSNITWSKDGGKTWSASNPAFTNVTECMAVQLSDGNIMLNMRDNRNRGNKEENGRRVCITSDLGKTWTEHPTSRKALIEPTCMGSIHKHTYHKDGQNKSILLFVNPESYSERNHITLKISYDDGKTWPENKKILLDEYNGRGYSCITSVNENTIGILYESSQADMVFQQIKLEELLP</sequence>
<evidence type="ECO:0000313" key="8">
    <source>
        <dbReference type="EMBL" id="RHH79700.1"/>
    </source>
</evidence>
<dbReference type="Proteomes" id="UP000285173">
    <property type="component" value="Unassembled WGS sequence"/>
</dbReference>
<evidence type="ECO:0000259" key="4">
    <source>
        <dbReference type="Pfam" id="PF13859"/>
    </source>
</evidence>
<comment type="catalytic activity">
    <reaction evidence="1">
        <text>Hydrolysis of alpha-(2-&gt;3)-, alpha-(2-&gt;6)-, alpha-(2-&gt;8)- glycosidic linkages of terminal sialic acid residues in oligosaccharides, glycoproteins, glycolipids, colominic acid and synthetic substrates.</text>
        <dbReference type="EC" id="3.2.1.18"/>
    </reaction>
</comment>
<evidence type="ECO:0000313" key="7">
    <source>
        <dbReference type="EMBL" id="RGZ46726.1"/>
    </source>
</evidence>
<dbReference type="GO" id="GO:0009313">
    <property type="term" value="P:oligosaccharide catabolic process"/>
    <property type="evidence" value="ECO:0007669"/>
    <property type="project" value="TreeGrafter"/>
</dbReference>
<dbReference type="EC" id="3.2.1.18" evidence="3"/>
<dbReference type="InterPro" id="IPR036278">
    <property type="entry name" value="Sialidase_sf"/>
</dbReference>
<dbReference type="SUPFAM" id="SSF50939">
    <property type="entry name" value="Sialidases"/>
    <property type="match status" value="1"/>
</dbReference>
<evidence type="ECO:0000256" key="2">
    <source>
        <dbReference type="ARBA" id="ARBA00009348"/>
    </source>
</evidence>
<dbReference type="InterPro" id="IPR029456">
    <property type="entry name" value="Sialidase_N"/>
</dbReference>
<dbReference type="Gene3D" id="2.60.40.1290">
    <property type="match status" value="1"/>
</dbReference>
<evidence type="ECO:0000256" key="1">
    <source>
        <dbReference type="ARBA" id="ARBA00000427"/>
    </source>
</evidence>
<proteinExistence type="inferred from homology"/>
<evidence type="ECO:0000313" key="10">
    <source>
        <dbReference type="Proteomes" id="UP000283732"/>
    </source>
</evidence>
<evidence type="ECO:0000256" key="3">
    <source>
        <dbReference type="ARBA" id="ARBA00012733"/>
    </source>
</evidence>
<dbReference type="Pfam" id="PF13859">
    <property type="entry name" value="BNR_3"/>
    <property type="match status" value="1"/>
</dbReference>
<protein>
    <recommendedName>
        <fullName evidence="3">exo-alpha-sialidase</fullName>
        <ecNumber evidence="3">3.2.1.18</ecNumber>
    </recommendedName>
</protein>
<gene>
    <name evidence="8" type="ORF">DW191_00710</name>
    <name evidence="7" type="ORF">DW986_12010</name>
    <name evidence="6" type="ORF">DXB61_10370</name>
</gene>
<dbReference type="GO" id="GO:0006689">
    <property type="term" value="P:ganglioside catabolic process"/>
    <property type="evidence" value="ECO:0007669"/>
    <property type="project" value="TreeGrafter"/>
</dbReference>
<accession>A0A3R6EBG5</accession>
<dbReference type="PROSITE" id="PS51257">
    <property type="entry name" value="PROKAR_LIPOPROTEIN"/>
    <property type="match status" value="1"/>
</dbReference>
<evidence type="ECO:0000313" key="9">
    <source>
        <dbReference type="Proteomes" id="UP000261088"/>
    </source>
</evidence>
<dbReference type="Gene3D" id="2.120.10.10">
    <property type="match status" value="1"/>
</dbReference>
<dbReference type="RefSeq" id="WP_122122142.1">
    <property type="nucleotide sequence ID" value="NZ_DAWDXW010000002.1"/>
</dbReference>
<dbReference type="EMBL" id="QSEF01000016">
    <property type="protein sequence ID" value="RGZ46726.1"/>
    <property type="molecule type" value="Genomic_DNA"/>
</dbReference>
<dbReference type="EMBL" id="QRKC01000001">
    <property type="protein sequence ID" value="RHH79700.1"/>
    <property type="molecule type" value="Genomic_DNA"/>
</dbReference>
<dbReference type="Proteomes" id="UP000261088">
    <property type="component" value="Unassembled WGS sequence"/>
</dbReference>
<evidence type="ECO:0000313" key="11">
    <source>
        <dbReference type="Proteomes" id="UP000285173"/>
    </source>
</evidence>
<feature type="domain" description="Sialidase" evidence="4">
    <location>
        <begin position="181"/>
        <end position="487"/>
    </location>
</feature>
<dbReference type="AlphaFoldDB" id="A0A3R6EBG5"/>
<dbReference type="GO" id="GO:0016020">
    <property type="term" value="C:membrane"/>
    <property type="evidence" value="ECO:0007669"/>
    <property type="project" value="TreeGrafter"/>
</dbReference>
<dbReference type="GO" id="GO:0004308">
    <property type="term" value="F:exo-alpha-sialidase activity"/>
    <property type="evidence" value="ECO:0007669"/>
    <property type="project" value="UniProtKB-EC"/>
</dbReference>
<dbReference type="PANTHER" id="PTHR10628:SF30">
    <property type="entry name" value="EXO-ALPHA-SIALIDASE"/>
    <property type="match status" value="1"/>
</dbReference>
<dbReference type="InterPro" id="IPR026856">
    <property type="entry name" value="Sialidase_fam"/>
</dbReference>
<feature type="domain" description="Sialidase N-terminal" evidence="5">
    <location>
        <begin position="25"/>
        <end position="101"/>
    </location>
</feature>
<dbReference type="GO" id="GO:0005737">
    <property type="term" value="C:cytoplasm"/>
    <property type="evidence" value="ECO:0007669"/>
    <property type="project" value="TreeGrafter"/>
</dbReference>
<evidence type="ECO:0000259" key="5">
    <source>
        <dbReference type="Pfam" id="PF14873"/>
    </source>
</evidence>
<dbReference type="InterPro" id="IPR011040">
    <property type="entry name" value="Sialidase"/>
</dbReference>
<dbReference type="EMBL" id="QSUP01000010">
    <property type="protein sequence ID" value="RGN51716.1"/>
    <property type="molecule type" value="Genomic_DNA"/>
</dbReference>